<dbReference type="PANTHER" id="PTHR33693">
    <property type="entry name" value="TYPE-5 URACIL-DNA GLYCOSYLASE"/>
    <property type="match status" value="1"/>
</dbReference>
<dbReference type="GO" id="GO:0051539">
    <property type="term" value="F:4 iron, 4 sulfur cluster binding"/>
    <property type="evidence" value="ECO:0007669"/>
    <property type="project" value="UniProtKB-KW"/>
</dbReference>
<dbReference type="EMBL" id="JACRSR010000001">
    <property type="protein sequence ID" value="MBC8530344.1"/>
    <property type="molecule type" value="Genomic_DNA"/>
</dbReference>
<comment type="caution">
    <text evidence="13">The sequence shown here is derived from an EMBL/GenBank/DDBJ whole genome shotgun (WGS) entry which is preliminary data.</text>
</comment>
<proteinExistence type="inferred from homology"/>
<name>A0A926HN91_9FIRM</name>
<keyword evidence="9" id="KW-0408">Iron</keyword>
<dbReference type="SUPFAM" id="SSF52141">
    <property type="entry name" value="Uracil-DNA glycosylase-like"/>
    <property type="match status" value="1"/>
</dbReference>
<organism evidence="13 14">
    <name type="scientific">Gehongia tenuis</name>
    <dbReference type="NCBI Taxonomy" id="2763655"/>
    <lineage>
        <taxon>Bacteria</taxon>
        <taxon>Bacillati</taxon>
        <taxon>Bacillota</taxon>
        <taxon>Clostridia</taxon>
        <taxon>Christensenellales</taxon>
        <taxon>Christensenellaceae</taxon>
        <taxon>Gehongia</taxon>
    </lineage>
</organism>
<evidence type="ECO:0000313" key="14">
    <source>
        <dbReference type="Proteomes" id="UP000623172"/>
    </source>
</evidence>
<keyword evidence="11" id="KW-0234">DNA repair</keyword>
<feature type="domain" description="Uracil-DNA glycosylase-like" evidence="12">
    <location>
        <begin position="24"/>
        <end position="180"/>
    </location>
</feature>
<comment type="catalytic activity">
    <reaction evidence="1">
        <text>Hydrolyzes single-stranded DNA or mismatched double-stranded DNA and polynucleotides, releasing free uracil.</text>
        <dbReference type="EC" id="3.2.2.27"/>
    </reaction>
</comment>
<dbReference type="SMART" id="SM00987">
    <property type="entry name" value="UreE_C"/>
    <property type="match status" value="1"/>
</dbReference>
<evidence type="ECO:0000256" key="8">
    <source>
        <dbReference type="ARBA" id="ARBA00022801"/>
    </source>
</evidence>
<evidence type="ECO:0000256" key="7">
    <source>
        <dbReference type="ARBA" id="ARBA00022763"/>
    </source>
</evidence>
<sequence length="191" mass="21097">MKSAVKKFETTVNTVYENGKILVMGEGGLDSPVMLVGEAPGEQETMQKRPFVGKAGKNLDSFLHETGLSRDRLYITNTVKFRPTRVNEKTARVSNRPPSREEIALCLPFLREEMRIVAPKVVVTLGNVALRAVSGNPKATIGTLHGAMMPGAPVELFALYHPASVIYNRSLAETYMEDLRALRRALDQVLD</sequence>
<accession>A0A926HN91</accession>
<dbReference type="Gene3D" id="3.40.470.10">
    <property type="entry name" value="Uracil-DNA glycosylase-like domain"/>
    <property type="match status" value="1"/>
</dbReference>
<dbReference type="GO" id="GO:0046872">
    <property type="term" value="F:metal ion binding"/>
    <property type="evidence" value="ECO:0007669"/>
    <property type="project" value="UniProtKB-KW"/>
</dbReference>
<dbReference type="CDD" id="cd10030">
    <property type="entry name" value="UDG-F4_TTUDGA_SPO1dp_like"/>
    <property type="match status" value="1"/>
</dbReference>
<dbReference type="Pfam" id="PF03167">
    <property type="entry name" value="UDG"/>
    <property type="match status" value="1"/>
</dbReference>
<keyword evidence="10" id="KW-0411">Iron-sulfur</keyword>
<keyword evidence="8" id="KW-0378">Hydrolase</keyword>
<evidence type="ECO:0000256" key="6">
    <source>
        <dbReference type="ARBA" id="ARBA00022723"/>
    </source>
</evidence>
<evidence type="ECO:0000313" key="13">
    <source>
        <dbReference type="EMBL" id="MBC8530344.1"/>
    </source>
</evidence>
<evidence type="ECO:0000259" key="12">
    <source>
        <dbReference type="SMART" id="SM00986"/>
    </source>
</evidence>
<dbReference type="EC" id="3.2.2.27" evidence="3"/>
<dbReference type="Proteomes" id="UP000623172">
    <property type="component" value="Unassembled WGS sequence"/>
</dbReference>
<dbReference type="InterPro" id="IPR051536">
    <property type="entry name" value="UDG_Type-4/5"/>
</dbReference>
<comment type="similarity">
    <text evidence="2">Belongs to the uracil-DNA glycosylase (UDG) superfamily. Type 4 (UDGa) family.</text>
</comment>
<evidence type="ECO:0000256" key="5">
    <source>
        <dbReference type="ARBA" id="ARBA00022485"/>
    </source>
</evidence>
<dbReference type="GO" id="GO:0006281">
    <property type="term" value="P:DNA repair"/>
    <property type="evidence" value="ECO:0007669"/>
    <property type="project" value="UniProtKB-KW"/>
</dbReference>
<evidence type="ECO:0000256" key="11">
    <source>
        <dbReference type="ARBA" id="ARBA00023204"/>
    </source>
</evidence>
<dbReference type="InterPro" id="IPR005273">
    <property type="entry name" value="Ura-DNA_glyco_family4"/>
</dbReference>
<protein>
    <recommendedName>
        <fullName evidence="4">Type-4 uracil-DNA glycosylase</fullName>
        <ecNumber evidence="3">3.2.2.27</ecNumber>
    </recommendedName>
</protein>
<dbReference type="AlphaFoldDB" id="A0A926HN91"/>
<keyword evidence="6" id="KW-0479">Metal-binding</keyword>
<keyword evidence="7" id="KW-0227">DNA damage</keyword>
<gene>
    <name evidence="13" type="ORF">H8696_00590</name>
</gene>
<evidence type="ECO:0000256" key="9">
    <source>
        <dbReference type="ARBA" id="ARBA00023004"/>
    </source>
</evidence>
<dbReference type="InterPro" id="IPR005122">
    <property type="entry name" value="Uracil-DNA_glycosylase-like"/>
</dbReference>
<dbReference type="NCBIfam" id="TIGR00758">
    <property type="entry name" value="UDG_fam4"/>
    <property type="match status" value="1"/>
</dbReference>
<dbReference type="InterPro" id="IPR036895">
    <property type="entry name" value="Uracil-DNA_glycosylase-like_sf"/>
</dbReference>
<dbReference type="GO" id="GO:0004844">
    <property type="term" value="F:uracil DNA N-glycosylase activity"/>
    <property type="evidence" value="ECO:0007669"/>
    <property type="project" value="UniProtKB-EC"/>
</dbReference>
<reference evidence="13" key="1">
    <citation type="submission" date="2020-08" db="EMBL/GenBank/DDBJ databases">
        <title>Genome public.</title>
        <authorList>
            <person name="Liu C."/>
            <person name="Sun Q."/>
        </authorList>
    </citation>
    <scope>NUCLEOTIDE SEQUENCE</scope>
    <source>
        <strain evidence="13">NSJ-53</strain>
    </source>
</reference>
<evidence type="ECO:0000256" key="2">
    <source>
        <dbReference type="ARBA" id="ARBA00006521"/>
    </source>
</evidence>
<evidence type="ECO:0000256" key="4">
    <source>
        <dbReference type="ARBA" id="ARBA00019403"/>
    </source>
</evidence>
<keyword evidence="14" id="KW-1185">Reference proteome</keyword>
<evidence type="ECO:0000256" key="10">
    <source>
        <dbReference type="ARBA" id="ARBA00023014"/>
    </source>
</evidence>
<evidence type="ECO:0000256" key="1">
    <source>
        <dbReference type="ARBA" id="ARBA00001400"/>
    </source>
</evidence>
<evidence type="ECO:0000256" key="3">
    <source>
        <dbReference type="ARBA" id="ARBA00012030"/>
    </source>
</evidence>
<dbReference type="PANTHER" id="PTHR33693:SF1">
    <property type="entry name" value="TYPE-4 URACIL-DNA GLYCOSYLASE"/>
    <property type="match status" value="1"/>
</dbReference>
<keyword evidence="5" id="KW-0004">4Fe-4S</keyword>
<dbReference type="SMART" id="SM00986">
    <property type="entry name" value="UDG"/>
    <property type="match status" value="1"/>
</dbReference>